<accession>A0A8D8Z5N2</accession>
<proteinExistence type="predicted"/>
<name>A0A8D8Z5N2_9HEMI</name>
<organism evidence="1">
    <name type="scientific">Cacopsylla melanoneura</name>
    <dbReference type="NCBI Taxonomy" id="428564"/>
    <lineage>
        <taxon>Eukaryota</taxon>
        <taxon>Metazoa</taxon>
        <taxon>Ecdysozoa</taxon>
        <taxon>Arthropoda</taxon>
        <taxon>Hexapoda</taxon>
        <taxon>Insecta</taxon>
        <taxon>Pterygota</taxon>
        <taxon>Neoptera</taxon>
        <taxon>Paraneoptera</taxon>
        <taxon>Hemiptera</taxon>
        <taxon>Sternorrhyncha</taxon>
        <taxon>Psylloidea</taxon>
        <taxon>Psyllidae</taxon>
        <taxon>Psyllinae</taxon>
        <taxon>Cacopsylla</taxon>
    </lineage>
</organism>
<sequence length="113" mass="13513">MVKQILSKFGISSKIVKFSEFYHENGQCDLHSILKRIKVSFENRKLFDCSLDFLFEYCQDLVFHILQTLNDRYINHTEGNARLKMFKFNLEGIPGSNPGWTIQKTRKFKFLRW</sequence>
<protein>
    <submittedName>
        <fullName evidence="1">Uncharacterized protein</fullName>
    </submittedName>
</protein>
<reference evidence="1" key="1">
    <citation type="submission" date="2021-05" db="EMBL/GenBank/DDBJ databases">
        <authorList>
            <person name="Alioto T."/>
            <person name="Alioto T."/>
            <person name="Gomez Garrido J."/>
        </authorList>
    </citation>
    <scope>NUCLEOTIDE SEQUENCE</scope>
</reference>
<evidence type="ECO:0000313" key="1">
    <source>
        <dbReference type="EMBL" id="CAG6740371.1"/>
    </source>
</evidence>
<dbReference type="EMBL" id="HBUF01418631">
    <property type="protein sequence ID" value="CAG6740371.1"/>
    <property type="molecule type" value="Transcribed_RNA"/>
</dbReference>
<dbReference type="AlphaFoldDB" id="A0A8D8Z5N2"/>